<comment type="similarity">
    <text evidence="1">Belongs to the peptidase M17 family.</text>
</comment>
<dbReference type="GO" id="GO:0004177">
    <property type="term" value="F:aminopeptidase activity"/>
    <property type="evidence" value="ECO:0007669"/>
    <property type="project" value="UniProtKB-KW"/>
</dbReference>
<keyword evidence="2 7" id="KW-0031">Aminopeptidase</keyword>
<dbReference type="InterPro" id="IPR043472">
    <property type="entry name" value="Macro_dom-like"/>
</dbReference>
<dbReference type="SUPFAM" id="SSF53187">
    <property type="entry name" value="Zn-dependent exopeptidases"/>
    <property type="match status" value="1"/>
</dbReference>
<protein>
    <submittedName>
        <fullName evidence="7">Leucyl aminopeptidase family protein</fullName>
    </submittedName>
</protein>
<keyword evidence="3" id="KW-0645">Protease</keyword>
<dbReference type="InterPro" id="IPR011356">
    <property type="entry name" value="Leucine_aapep/pepB"/>
</dbReference>
<dbReference type="InterPro" id="IPR000819">
    <property type="entry name" value="Peptidase_M17_C"/>
</dbReference>
<dbReference type="PROSITE" id="PS00631">
    <property type="entry name" value="CYTOSOL_AP"/>
    <property type="match status" value="1"/>
</dbReference>
<keyword evidence="5" id="KW-0464">Manganese</keyword>
<reference evidence="8" key="1">
    <citation type="journal article" date="2019" name="Int. J. Syst. Evol. Microbiol.">
        <title>The Global Catalogue of Microorganisms (GCM) 10K type strain sequencing project: providing services to taxonomists for standard genome sequencing and annotation.</title>
        <authorList>
            <consortium name="The Broad Institute Genomics Platform"/>
            <consortium name="The Broad Institute Genome Sequencing Center for Infectious Disease"/>
            <person name="Wu L."/>
            <person name="Ma J."/>
        </authorList>
    </citation>
    <scope>NUCLEOTIDE SEQUENCE [LARGE SCALE GENOMIC DNA]</scope>
    <source>
        <strain evidence="8">KCTC 42875</strain>
    </source>
</reference>
<dbReference type="Gene3D" id="3.40.220.10">
    <property type="entry name" value="Leucine Aminopeptidase, subunit E, domain 1"/>
    <property type="match status" value="1"/>
</dbReference>
<sequence>MNLPSASLPPGFAATASDALPLHIVTRATIGDWRTTQSAAVNAWLDAQGFDGSPSTVLTLPGAQGGIAAAVIGIGDPLDPYAYAHAPYALPARAWTLAGALDAGAQSALQLGWGLGSYRFSRYKQPLRAPAQLQVDGDGDAFAQLAACVRVRDLVNTPTEHMGPDQLEQTVCEIAERFGAHIEVVSGEDLLSHNFPAIHAVGRASHRAPRLISLRWGDESHPHVAIVGKGVCFDTGGLDIKPADGMRNMKKDMGGAAHAIALAELVMTRKLPLHITLLVPAVENAIGPNAFRPGEVIATRQGLSVEIDNTDAEGRVILCDALTYAGELKPALLLDFATLTGAARIALGPDLPALYSNDDTLAQQWLDAGMQQRDPLWRMPLWRPYLRYLTSTIADIANGGPSRMAGSITAAIYLERFVPAQQKWAHLDVYSWNDSDRPGRPAGGEAQGLRAAYALLKALSA</sequence>
<dbReference type="PANTHER" id="PTHR11963">
    <property type="entry name" value="LEUCINE AMINOPEPTIDASE-RELATED"/>
    <property type="match status" value="1"/>
</dbReference>
<evidence type="ECO:0000256" key="3">
    <source>
        <dbReference type="ARBA" id="ARBA00022670"/>
    </source>
</evidence>
<dbReference type="Pfam" id="PF00883">
    <property type="entry name" value="Peptidase_M17"/>
    <property type="match status" value="1"/>
</dbReference>
<evidence type="ECO:0000256" key="1">
    <source>
        <dbReference type="ARBA" id="ARBA00009528"/>
    </source>
</evidence>
<name>A0ABV7RR74_9GAMM</name>
<evidence type="ECO:0000256" key="4">
    <source>
        <dbReference type="ARBA" id="ARBA00022801"/>
    </source>
</evidence>
<gene>
    <name evidence="7" type="ORF">ACFOLC_10040</name>
</gene>
<keyword evidence="4" id="KW-0378">Hydrolase</keyword>
<dbReference type="PRINTS" id="PR00481">
    <property type="entry name" value="LAMNOPPTDASE"/>
</dbReference>
<evidence type="ECO:0000256" key="2">
    <source>
        <dbReference type="ARBA" id="ARBA00022438"/>
    </source>
</evidence>
<feature type="domain" description="Cytosol aminopeptidase" evidence="6">
    <location>
        <begin position="309"/>
        <end position="316"/>
    </location>
</feature>
<dbReference type="Gene3D" id="3.40.630.10">
    <property type="entry name" value="Zn peptidases"/>
    <property type="match status" value="1"/>
</dbReference>
<proteinExistence type="inferred from homology"/>
<evidence type="ECO:0000313" key="7">
    <source>
        <dbReference type="EMBL" id="MFC3551349.1"/>
    </source>
</evidence>
<dbReference type="EMBL" id="JBHRXK010000004">
    <property type="protein sequence ID" value="MFC3551349.1"/>
    <property type="molecule type" value="Genomic_DNA"/>
</dbReference>
<dbReference type="InterPro" id="IPR048816">
    <property type="entry name" value="Peptidase_M17_N_1"/>
</dbReference>
<organism evidence="7 8">
    <name type="scientific">Lysobacter cavernae</name>
    <dbReference type="NCBI Taxonomy" id="1685901"/>
    <lineage>
        <taxon>Bacteria</taxon>
        <taxon>Pseudomonadati</taxon>
        <taxon>Pseudomonadota</taxon>
        <taxon>Gammaproteobacteria</taxon>
        <taxon>Lysobacterales</taxon>
        <taxon>Lysobacteraceae</taxon>
        <taxon>Lysobacter</taxon>
    </lineage>
</organism>
<dbReference type="Pfam" id="PF21337">
    <property type="entry name" value="Peptidase_M17_N_1"/>
    <property type="match status" value="1"/>
</dbReference>
<dbReference type="CDD" id="cd00433">
    <property type="entry name" value="Peptidase_M17"/>
    <property type="match status" value="1"/>
</dbReference>
<dbReference type="RefSeq" id="WP_386759117.1">
    <property type="nucleotide sequence ID" value="NZ_JBHRXK010000004.1"/>
</dbReference>
<accession>A0ABV7RR74</accession>
<evidence type="ECO:0000313" key="8">
    <source>
        <dbReference type="Proteomes" id="UP001595740"/>
    </source>
</evidence>
<keyword evidence="8" id="KW-1185">Reference proteome</keyword>
<dbReference type="PANTHER" id="PTHR11963:SF20">
    <property type="entry name" value="PEPTIDASE B"/>
    <property type="match status" value="1"/>
</dbReference>
<dbReference type="Proteomes" id="UP001595740">
    <property type="component" value="Unassembled WGS sequence"/>
</dbReference>
<evidence type="ECO:0000259" key="6">
    <source>
        <dbReference type="PROSITE" id="PS00631"/>
    </source>
</evidence>
<evidence type="ECO:0000256" key="5">
    <source>
        <dbReference type="ARBA" id="ARBA00023211"/>
    </source>
</evidence>
<comment type="caution">
    <text evidence="7">The sequence shown here is derived from an EMBL/GenBank/DDBJ whole genome shotgun (WGS) entry which is preliminary data.</text>
</comment>